<dbReference type="Gene3D" id="3.90.1580.10">
    <property type="entry name" value="paralog of FGE (formylglycine-generating enzyme)"/>
    <property type="match status" value="1"/>
</dbReference>
<organism evidence="4 5">
    <name type="scientific">Achromobacter deleyi</name>
    <dbReference type="NCBI Taxonomy" id="1353891"/>
    <lineage>
        <taxon>Bacteria</taxon>
        <taxon>Pseudomonadati</taxon>
        <taxon>Pseudomonadota</taxon>
        <taxon>Betaproteobacteria</taxon>
        <taxon>Burkholderiales</taxon>
        <taxon>Alcaligenaceae</taxon>
        <taxon>Achromobacter</taxon>
    </lineage>
</organism>
<dbReference type="RefSeq" id="WP_198485361.1">
    <property type="nucleotide sequence ID" value="NZ_CP065997.1"/>
</dbReference>
<dbReference type="InterPro" id="IPR042095">
    <property type="entry name" value="SUMF_sf"/>
</dbReference>
<evidence type="ECO:0000313" key="4">
    <source>
        <dbReference type="EMBL" id="QQB35192.1"/>
    </source>
</evidence>
<gene>
    <name evidence="4" type="ORF">I6I07_00710</name>
</gene>
<evidence type="ECO:0000256" key="1">
    <source>
        <dbReference type="SAM" id="Coils"/>
    </source>
</evidence>
<dbReference type="PANTHER" id="PTHR23150:SF19">
    <property type="entry name" value="FORMYLGLYCINE-GENERATING ENZYME"/>
    <property type="match status" value="1"/>
</dbReference>
<feature type="signal peptide" evidence="2">
    <location>
        <begin position="1"/>
        <end position="25"/>
    </location>
</feature>
<sequence>MKSELLVRWTVLALLALPACQAAVAAPAPAPKWDARFYNPKPADGDIVLPLPCDGAIVFRKVVVPVGGPLVDLPIQVGQEGGAYSFVEKSRPAFIAGGFTEAGADKKSKSSYYLMAKYELTTTQYLALSTLGGGEAAKCPNPEDADGRFPATDANWFDALRTAHLYNVWLRQHARDILPKEDGVTGFVRLPTEVEWEFAARGGIKVDAAQFAEPRYPMPEGKVNQYEWFGGTQSSNGKVNRIGVLLPNPLGLHDMLGNVAEMTLDAFRLNKFDRQYGAAGSYVIRGSDYMQPESDLRAALRREGNLYDESGEIKEKTVGFRWVITSREMTSAKHVKALEESYKKLGDGHVSSDPSKKGTSAVNELNTLAGTVTDKKLKEQLAGLEGKLRASNQQQEEARDQAIRASLNLGAFLCTKLKDDGEHRNFLREVYKSTCEDGKFDATCERRKQLLSSHERRVDGVTQYYASSLVDAATLYGQENLARQVPVLDKMFEQNKQLNGLRPYLVAYWTHQKAYLGDKKIDRSAWLDSCIAVNK</sequence>
<evidence type="ECO:0000313" key="5">
    <source>
        <dbReference type="Proteomes" id="UP000595231"/>
    </source>
</evidence>
<dbReference type="InterPro" id="IPR051043">
    <property type="entry name" value="Sulfatase_Mod_Factor_Kinase"/>
</dbReference>
<dbReference type="InterPro" id="IPR005532">
    <property type="entry name" value="SUMF_dom"/>
</dbReference>
<feature type="coiled-coil region" evidence="1">
    <location>
        <begin position="374"/>
        <end position="401"/>
    </location>
</feature>
<dbReference type="GO" id="GO:0120147">
    <property type="term" value="F:formylglycine-generating oxidase activity"/>
    <property type="evidence" value="ECO:0007669"/>
    <property type="project" value="TreeGrafter"/>
</dbReference>
<dbReference type="Pfam" id="PF03781">
    <property type="entry name" value="FGE-sulfatase"/>
    <property type="match status" value="1"/>
</dbReference>
<keyword evidence="2" id="KW-0732">Signal</keyword>
<dbReference type="SUPFAM" id="SSF56436">
    <property type="entry name" value="C-type lectin-like"/>
    <property type="match status" value="1"/>
</dbReference>
<evidence type="ECO:0000256" key="2">
    <source>
        <dbReference type="SAM" id="SignalP"/>
    </source>
</evidence>
<feature type="domain" description="Sulfatase-modifying factor enzyme-like" evidence="3">
    <location>
        <begin position="101"/>
        <end position="323"/>
    </location>
</feature>
<name>A0A7T4B3U6_9BURK</name>
<proteinExistence type="predicted"/>
<dbReference type="Proteomes" id="UP000595231">
    <property type="component" value="Chromosome"/>
</dbReference>
<evidence type="ECO:0000259" key="3">
    <source>
        <dbReference type="Pfam" id="PF03781"/>
    </source>
</evidence>
<dbReference type="EMBL" id="CP065997">
    <property type="protein sequence ID" value="QQB35192.1"/>
    <property type="molecule type" value="Genomic_DNA"/>
</dbReference>
<reference evidence="4 5" key="1">
    <citation type="submission" date="2020-12" db="EMBL/GenBank/DDBJ databases">
        <title>FDA dAtabase for Regulatory Grade micrObial Sequences (FDA-ARGOS): Supporting development and validation of Infectious Disease Dx tests.</title>
        <authorList>
            <person name="Sproer C."/>
            <person name="Gronow S."/>
            <person name="Severitt S."/>
            <person name="Schroder I."/>
            <person name="Tallon L."/>
            <person name="Sadzewicz L."/>
            <person name="Zhao X."/>
            <person name="Boylan J."/>
            <person name="Ott S."/>
            <person name="Bowen H."/>
            <person name="Vavikolanu K."/>
            <person name="Mehta A."/>
            <person name="Aluvathingal J."/>
            <person name="Nadendla S."/>
            <person name="Lowell S."/>
            <person name="Myers T."/>
            <person name="Yan Y."/>
            <person name="Sichtig H."/>
        </authorList>
    </citation>
    <scope>NUCLEOTIDE SEQUENCE [LARGE SCALE GENOMIC DNA]</scope>
    <source>
        <strain evidence="4 5">FDAARGOS_1050</strain>
    </source>
</reference>
<dbReference type="InterPro" id="IPR016187">
    <property type="entry name" value="CTDL_fold"/>
</dbReference>
<keyword evidence="1" id="KW-0175">Coiled coil</keyword>
<accession>A0A7T4B3U6</accession>
<feature type="chain" id="PRO_5032890619" evidence="2">
    <location>
        <begin position="26"/>
        <end position="535"/>
    </location>
</feature>
<dbReference type="AlphaFoldDB" id="A0A7T4B3U6"/>
<dbReference type="PANTHER" id="PTHR23150">
    <property type="entry name" value="SULFATASE MODIFYING FACTOR 1, 2"/>
    <property type="match status" value="1"/>
</dbReference>
<protein>
    <submittedName>
        <fullName evidence="4">SUMF1/EgtB/PvdO family nonheme iron enzyme</fullName>
    </submittedName>
</protein>